<dbReference type="PANTHER" id="PTHR48063">
    <property type="entry name" value="LRR RECEPTOR-LIKE KINASE"/>
    <property type="match status" value="1"/>
</dbReference>
<accession>A0AAQ3NRH8</accession>
<keyword evidence="2" id="KW-0812">Transmembrane</keyword>
<sequence>MNNHIRVPPFQLHLLLHASCNVGPSFPSWIQTQNSLTELDISYNGLTDLVPAWFWNKLQILYILSMAHNNLIGSIPNMKLKLPFRPYINLNSNGFEGNVPFFLLQASELLLSANKFSDLF</sequence>
<keyword evidence="4" id="KW-1133">Transmembrane helix</keyword>
<keyword evidence="6" id="KW-0675">Receptor</keyword>
<gene>
    <name evidence="8" type="ORF">V8G54_011541</name>
</gene>
<dbReference type="Proteomes" id="UP001374535">
    <property type="component" value="Chromosome 4"/>
</dbReference>
<protein>
    <recommendedName>
        <fullName evidence="10">Non-specific serine/threonine protein kinase</fullName>
    </recommendedName>
</protein>
<proteinExistence type="predicted"/>
<organism evidence="8 9">
    <name type="scientific">Vigna mungo</name>
    <name type="common">Black gram</name>
    <name type="synonym">Phaseolus mungo</name>
    <dbReference type="NCBI Taxonomy" id="3915"/>
    <lineage>
        <taxon>Eukaryota</taxon>
        <taxon>Viridiplantae</taxon>
        <taxon>Streptophyta</taxon>
        <taxon>Embryophyta</taxon>
        <taxon>Tracheophyta</taxon>
        <taxon>Spermatophyta</taxon>
        <taxon>Magnoliopsida</taxon>
        <taxon>eudicotyledons</taxon>
        <taxon>Gunneridae</taxon>
        <taxon>Pentapetalae</taxon>
        <taxon>rosids</taxon>
        <taxon>fabids</taxon>
        <taxon>Fabales</taxon>
        <taxon>Fabaceae</taxon>
        <taxon>Papilionoideae</taxon>
        <taxon>50 kb inversion clade</taxon>
        <taxon>NPAAA clade</taxon>
        <taxon>indigoferoid/millettioid clade</taxon>
        <taxon>Phaseoleae</taxon>
        <taxon>Vigna</taxon>
    </lineage>
</organism>
<evidence type="ECO:0000313" key="8">
    <source>
        <dbReference type="EMBL" id="WVZ13975.1"/>
    </source>
</evidence>
<keyword evidence="5" id="KW-0472">Membrane</keyword>
<evidence type="ECO:0000256" key="3">
    <source>
        <dbReference type="ARBA" id="ARBA00022729"/>
    </source>
</evidence>
<dbReference type="InterPro" id="IPR032675">
    <property type="entry name" value="LRR_dom_sf"/>
</dbReference>
<evidence type="ECO:0000256" key="5">
    <source>
        <dbReference type="ARBA" id="ARBA00023136"/>
    </source>
</evidence>
<dbReference type="GO" id="GO:0016020">
    <property type="term" value="C:membrane"/>
    <property type="evidence" value="ECO:0007669"/>
    <property type="project" value="UniProtKB-SubCell"/>
</dbReference>
<comment type="subcellular location">
    <subcellularLocation>
        <location evidence="1">Membrane</location>
        <topology evidence="1">Single-pass type I membrane protein</topology>
    </subcellularLocation>
</comment>
<dbReference type="Pfam" id="PF00560">
    <property type="entry name" value="LRR_1"/>
    <property type="match status" value="1"/>
</dbReference>
<keyword evidence="3" id="KW-0732">Signal</keyword>
<dbReference type="SUPFAM" id="SSF52058">
    <property type="entry name" value="L domain-like"/>
    <property type="match status" value="1"/>
</dbReference>
<dbReference type="InterPro" id="IPR046956">
    <property type="entry name" value="RLP23-like"/>
</dbReference>
<evidence type="ECO:0008006" key="10">
    <source>
        <dbReference type="Google" id="ProtNLM"/>
    </source>
</evidence>
<evidence type="ECO:0000256" key="4">
    <source>
        <dbReference type="ARBA" id="ARBA00022989"/>
    </source>
</evidence>
<evidence type="ECO:0000256" key="1">
    <source>
        <dbReference type="ARBA" id="ARBA00004479"/>
    </source>
</evidence>
<keyword evidence="9" id="KW-1185">Reference proteome</keyword>
<dbReference type="EMBL" id="CP144697">
    <property type="protein sequence ID" value="WVZ13975.1"/>
    <property type="molecule type" value="Genomic_DNA"/>
</dbReference>
<dbReference type="InterPro" id="IPR001611">
    <property type="entry name" value="Leu-rich_rpt"/>
</dbReference>
<keyword evidence="7" id="KW-0325">Glycoprotein</keyword>
<reference evidence="8 9" key="1">
    <citation type="journal article" date="2023" name="Life. Sci Alliance">
        <title>Evolutionary insights into 3D genome organization and epigenetic landscape of Vigna mungo.</title>
        <authorList>
            <person name="Junaid A."/>
            <person name="Singh B."/>
            <person name="Bhatia S."/>
        </authorList>
    </citation>
    <scope>NUCLEOTIDE SEQUENCE [LARGE SCALE GENOMIC DNA]</scope>
    <source>
        <strain evidence="8">Urdbean</strain>
    </source>
</reference>
<name>A0AAQ3NRH8_VIGMU</name>
<dbReference type="AlphaFoldDB" id="A0AAQ3NRH8"/>
<evidence type="ECO:0000313" key="9">
    <source>
        <dbReference type="Proteomes" id="UP001374535"/>
    </source>
</evidence>
<dbReference type="Gene3D" id="3.80.10.10">
    <property type="entry name" value="Ribonuclease Inhibitor"/>
    <property type="match status" value="1"/>
</dbReference>
<evidence type="ECO:0000256" key="2">
    <source>
        <dbReference type="ARBA" id="ARBA00022692"/>
    </source>
</evidence>
<evidence type="ECO:0000256" key="7">
    <source>
        <dbReference type="ARBA" id="ARBA00023180"/>
    </source>
</evidence>
<dbReference type="PANTHER" id="PTHR48063:SF98">
    <property type="entry name" value="LRR RECEPTOR-LIKE SERINE_THREONINE-PROTEIN KINASE FLS2"/>
    <property type="match status" value="1"/>
</dbReference>
<evidence type="ECO:0000256" key="6">
    <source>
        <dbReference type="ARBA" id="ARBA00023170"/>
    </source>
</evidence>